<evidence type="ECO:0000259" key="3">
    <source>
        <dbReference type="PROSITE" id="PS50014"/>
    </source>
</evidence>
<dbReference type="GO" id="GO:0016589">
    <property type="term" value="C:NURF complex"/>
    <property type="evidence" value="ECO:0007669"/>
    <property type="project" value="InterPro"/>
</dbReference>
<dbReference type="GO" id="GO:0006357">
    <property type="term" value="P:regulation of transcription by RNA polymerase II"/>
    <property type="evidence" value="ECO:0007669"/>
    <property type="project" value="InterPro"/>
</dbReference>
<keyword evidence="1 2" id="KW-0103">Bromodomain</keyword>
<name>A0A8C4PXK6_EPTBU</name>
<proteinExistence type="predicted"/>
<dbReference type="InterPro" id="IPR001487">
    <property type="entry name" value="Bromodomain"/>
</dbReference>
<dbReference type="PANTHER" id="PTHR45975:SF2">
    <property type="entry name" value="NUCLEOSOME-REMODELING FACTOR SUBUNIT BPTF"/>
    <property type="match status" value="1"/>
</dbReference>
<accession>A0A8C4PXK6</accession>
<feature type="domain" description="Bromo" evidence="3">
    <location>
        <begin position="12"/>
        <end position="54"/>
    </location>
</feature>
<reference evidence="4" key="1">
    <citation type="submission" date="2025-08" db="UniProtKB">
        <authorList>
            <consortium name="Ensembl"/>
        </authorList>
    </citation>
    <scope>IDENTIFICATION</scope>
</reference>
<reference evidence="4" key="2">
    <citation type="submission" date="2025-09" db="UniProtKB">
        <authorList>
            <consortium name="Ensembl"/>
        </authorList>
    </citation>
    <scope>IDENTIFICATION</scope>
</reference>
<evidence type="ECO:0000313" key="4">
    <source>
        <dbReference type="Ensembl" id="ENSEBUP00000003074.1"/>
    </source>
</evidence>
<organism evidence="4 5">
    <name type="scientific">Eptatretus burgeri</name>
    <name type="common">Inshore hagfish</name>
    <dbReference type="NCBI Taxonomy" id="7764"/>
    <lineage>
        <taxon>Eukaryota</taxon>
        <taxon>Metazoa</taxon>
        <taxon>Chordata</taxon>
        <taxon>Craniata</taxon>
        <taxon>Vertebrata</taxon>
        <taxon>Cyclostomata</taxon>
        <taxon>Myxini</taxon>
        <taxon>Myxiniformes</taxon>
        <taxon>Myxinidae</taxon>
        <taxon>Eptatretinae</taxon>
        <taxon>Eptatretus</taxon>
    </lineage>
</organism>
<dbReference type="PANTHER" id="PTHR45975">
    <property type="entry name" value="NUCLEOSOME-REMODELING FACTOR SUBUNIT BPTF"/>
    <property type="match status" value="1"/>
</dbReference>
<keyword evidence="5" id="KW-1185">Reference proteome</keyword>
<dbReference type="AlphaFoldDB" id="A0A8C4PXK6"/>
<dbReference type="InterPro" id="IPR038028">
    <property type="entry name" value="BPTF"/>
</dbReference>
<evidence type="ECO:0000313" key="5">
    <source>
        <dbReference type="Proteomes" id="UP000694388"/>
    </source>
</evidence>
<dbReference type="Proteomes" id="UP000694388">
    <property type="component" value="Unplaced"/>
</dbReference>
<dbReference type="PRINTS" id="PR00503">
    <property type="entry name" value="BROMODOMAIN"/>
</dbReference>
<dbReference type="Pfam" id="PF00439">
    <property type="entry name" value="Bromodomain"/>
    <property type="match status" value="1"/>
</dbReference>
<dbReference type="GO" id="GO:0000978">
    <property type="term" value="F:RNA polymerase II cis-regulatory region sequence-specific DNA binding"/>
    <property type="evidence" value="ECO:0007669"/>
    <property type="project" value="TreeGrafter"/>
</dbReference>
<dbReference type="OMA" id="NKCSCAS"/>
<dbReference type="InterPro" id="IPR036427">
    <property type="entry name" value="Bromodomain-like_sf"/>
</dbReference>
<dbReference type="PROSITE" id="PS50014">
    <property type="entry name" value="BROMODOMAIN_2"/>
    <property type="match status" value="1"/>
</dbReference>
<evidence type="ECO:0000256" key="1">
    <source>
        <dbReference type="ARBA" id="ARBA00023117"/>
    </source>
</evidence>
<dbReference type="Ensembl" id="ENSEBUT00000003439.1">
    <property type="protein sequence ID" value="ENSEBUP00000003074.1"/>
    <property type="gene ID" value="ENSEBUG00000002263.1"/>
</dbReference>
<dbReference type="SUPFAM" id="SSF47370">
    <property type="entry name" value="Bromodomain"/>
    <property type="match status" value="1"/>
</dbReference>
<dbReference type="Gene3D" id="1.20.920.10">
    <property type="entry name" value="Bromodomain-like"/>
    <property type="match status" value="1"/>
</dbReference>
<sequence>MDPACRSPEPWFDLSTIERRLATRTYTKLAEFVGDITKMFDNCRYYNPPESTFVKCAEVLETSFVQKLKAFKANR</sequence>
<evidence type="ECO:0000256" key="2">
    <source>
        <dbReference type="PROSITE-ProRule" id="PRU00035"/>
    </source>
</evidence>
<protein>
    <recommendedName>
        <fullName evidence="3">Bromo domain-containing protein</fullName>
    </recommendedName>
</protein>